<feature type="transmembrane region" description="Helical" evidence="1">
    <location>
        <begin position="103"/>
        <end position="122"/>
    </location>
</feature>
<dbReference type="EMBL" id="JANCYW010000003">
    <property type="protein sequence ID" value="KAK4534956.1"/>
    <property type="molecule type" value="Genomic_DNA"/>
</dbReference>
<name>A0AAV9ISB6_CYACA</name>
<keyword evidence="3" id="KW-1185">Reference proteome</keyword>
<reference evidence="2 3" key="1">
    <citation type="submission" date="2022-07" db="EMBL/GenBank/DDBJ databases">
        <title>Genome-wide signatures of adaptation to extreme environments.</title>
        <authorList>
            <person name="Cho C.H."/>
            <person name="Yoon H.S."/>
        </authorList>
    </citation>
    <scope>NUCLEOTIDE SEQUENCE [LARGE SCALE GENOMIC DNA]</scope>
    <source>
        <strain evidence="2 3">DBV 063 E5</strain>
    </source>
</reference>
<comment type="caution">
    <text evidence="2">The sequence shown here is derived from an EMBL/GenBank/DDBJ whole genome shotgun (WGS) entry which is preliminary data.</text>
</comment>
<accession>A0AAV9ISB6</accession>
<evidence type="ECO:0000313" key="3">
    <source>
        <dbReference type="Proteomes" id="UP001301350"/>
    </source>
</evidence>
<keyword evidence="1" id="KW-0472">Membrane</keyword>
<dbReference type="InterPro" id="IPR021325">
    <property type="entry name" value="CCB2/CCB4"/>
</dbReference>
<evidence type="ECO:0000256" key="1">
    <source>
        <dbReference type="SAM" id="Phobius"/>
    </source>
</evidence>
<organism evidence="2 3">
    <name type="scientific">Cyanidium caldarium</name>
    <name type="common">Red alga</name>
    <dbReference type="NCBI Taxonomy" id="2771"/>
    <lineage>
        <taxon>Eukaryota</taxon>
        <taxon>Rhodophyta</taxon>
        <taxon>Bangiophyceae</taxon>
        <taxon>Cyanidiales</taxon>
        <taxon>Cyanidiaceae</taxon>
        <taxon>Cyanidium</taxon>
    </lineage>
</organism>
<gene>
    <name evidence="2" type="ORF">CDCA_CDCA03G0981</name>
</gene>
<proteinExistence type="predicted"/>
<protein>
    <submittedName>
        <fullName evidence="2">Uncharacterized protein</fullName>
    </submittedName>
</protein>
<dbReference type="Proteomes" id="UP001301350">
    <property type="component" value="Unassembled WGS sequence"/>
</dbReference>
<evidence type="ECO:0000313" key="2">
    <source>
        <dbReference type="EMBL" id="KAK4534956.1"/>
    </source>
</evidence>
<keyword evidence="1" id="KW-1133">Transmembrane helix</keyword>
<sequence>MFVAGVGNASSTWQRAHHRRPLSWRVGYGVGRWICSGGDRLSAVSGTRWSRAARARVWPLGVQMMQADRPYSRVSLLIGSVCMLVLLWSRAVGGDVLAAGPRAARTDILGVAAAGLLLVYAVSSVRVPVRSTAPVAVRDGVLEPATVWVASGGDDEARQVSRPWRATLTWLVDALFDACPFTSTVLVLSASTGHVWACRGVVRSRELPAVDWAEWETSGLLPPPDDPVERYFAELRVIPANERLFALLPRDTQAAVTFRCGVLPTAAADVVAAVILIGYNKVRPLVAADLRMIRYLAQAPPPPRR</sequence>
<dbReference type="AlphaFoldDB" id="A0AAV9ISB6"/>
<feature type="transmembrane region" description="Helical" evidence="1">
    <location>
        <begin position="74"/>
        <end position="91"/>
    </location>
</feature>
<dbReference type="Pfam" id="PF11152">
    <property type="entry name" value="CCB2_CCB4"/>
    <property type="match status" value="1"/>
</dbReference>
<keyword evidence="1" id="KW-0812">Transmembrane</keyword>